<keyword evidence="2" id="KW-1185">Reference proteome</keyword>
<name>A0A367Y674_9MICO</name>
<dbReference type="OrthoDB" id="5073316at2"/>
<protein>
    <submittedName>
        <fullName evidence="1">Uncharacterized protein</fullName>
    </submittedName>
</protein>
<organism evidence="1 2">
    <name type="scientific">Microbacterium sorbitolivorans</name>
    <dbReference type="NCBI Taxonomy" id="1867410"/>
    <lineage>
        <taxon>Bacteria</taxon>
        <taxon>Bacillati</taxon>
        <taxon>Actinomycetota</taxon>
        <taxon>Actinomycetes</taxon>
        <taxon>Micrococcales</taxon>
        <taxon>Microbacteriaceae</taxon>
        <taxon>Microbacterium</taxon>
    </lineage>
</organism>
<accession>A0A367Y674</accession>
<gene>
    <name evidence="1" type="ORF">DTO57_01415</name>
</gene>
<evidence type="ECO:0000313" key="2">
    <source>
        <dbReference type="Proteomes" id="UP000253508"/>
    </source>
</evidence>
<comment type="caution">
    <text evidence="1">The sequence shown here is derived from an EMBL/GenBank/DDBJ whole genome shotgun (WGS) entry which is preliminary data.</text>
</comment>
<sequence length="153" mass="16754">MTQNENLLDLDHRPLTDDRDLERLVGALLDTALVERAWIMLLDDQWRSTKVIIPINDLPQDPMSPAAMPSSGPVSAARVFGERIAQIIEQTPAAAVVVIWERPGGPGSDPKLMRWVDGMRDGFAANPRALRAQLVLTNEGVQTLGRSALRPAA</sequence>
<proteinExistence type="predicted"/>
<dbReference type="Proteomes" id="UP000253508">
    <property type="component" value="Unassembled WGS sequence"/>
</dbReference>
<dbReference type="AlphaFoldDB" id="A0A367Y674"/>
<reference evidence="1 2" key="1">
    <citation type="submission" date="2018-07" db="EMBL/GenBank/DDBJ databases">
        <title>Microbacterium endoborsara sp. nov., a novel actinobacterium isolated from Borszczowia aralocaspica.</title>
        <authorList>
            <person name="An D."/>
        </authorList>
    </citation>
    <scope>NUCLEOTIDE SEQUENCE [LARGE SCALE GENOMIC DNA]</scope>
    <source>
        <strain evidence="1 2">C1.15228</strain>
    </source>
</reference>
<dbReference type="EMBL" id="QORO01000001">
    <property type="protein sequence ID" value="RCK61338.1"/>
    <property type="molecule type" value="Genomic_DNA"/>
</dbReference>
<evidence type="ECO:0000313" key="1">
    <source>
        <dbReference type="EMBL" id="RCK61338.1"/>
    </source>
</evidence>
<dbReference type="RefSeq" id="WP_114116445.1">
    <property type="nucleotide sequence ID" value="NZ_BMHU01000001.1"/>
</dbReference>